<dbReference type="AlphaFoldDB" id="A0A955LGE9"/>
<sequence length="198" mass="22652">MAKAIAEQSNSLSIFFLKKHGYFPRGGGVKNGTITWTWGLSGNKNSIGIYVFSGPANDPGYIKLNYTQTNRWSGEKSDMNYKVKLTSTPCNYGGVRYWFICPLTKNGSYCGRRVGVLYGVDKWFGCRDCANIAYLAQFEGGKLRTGSLCEPDVEKAYDEVKRKYYDGKPTKKYQRYLRLREKMDMVWIKAARKFGHEF</sequence>
<dbReference type="Proteomes" id="UP000701698">
    <property type="component" value="Unassembled WGS sequence"/>
</dbReference>
<evidence type="ECO:0000313" key="2">
    <source>
        <dbReference type="Proteomes" id="UP000701698"/>
    </source>
</evidence>
<gene>
    <name evidence="1" type="ORF">KC571_00220</name>
</gene>
<reference evidence="1" key="2">
    <citation type="journal article" date="2021" name="Microbiome">
        <title>Successional dynamics and alternative stable states in a saline activated sludge microbial community over 9 years.</title>
        <authorList>
            <person name="Wang Y."/>
            <person name="Ye J."/>
            <person name="Ju F."/>
            <person name="Liu L."/>
            <person name="Boyd J.A."/>
            <person name="Deng Y."/>
            <person name="Parks D.H."/>
            <person name="Jiang X."/>
            <person name="Yin X."/>
            <person name="Woodcroft B.J."/>
            <person name="Tyson G.W."/>
            <person name="Hugenholtz P."/>
            <person name="Polz M.F."/>
            <person name="Zhang T."/>
        </authorList>
    </citation>
    <scope>NUCLEOTIDE SEQUENCE</scope>
    <source>
        <strain evidence="1">HKST-UBA01</strain>
    </source>
</reference>
<proteinExistence type="predicted"/>
<name>A0A955LGE9_UNCKA</name>
<reference evidence="1" key="1">
    <citation type="submission" date="2020-04" db="EMBL/GenBank/DDBJ databases">
        <authorList>
            <person name="Zhang T."/>
        </authorList>
    </citation>
    <scope>NUCLEOTIDE SEQUENCE</scope>
    <source>
        <strain evidence="1">HKST-UBA01</strain>
    </source>
</reference>
<protein>
    <submittedName>
        <fullName evidence="1">Uncharacterized protein</fullName>
    </submittedName>
</protein>
<dbReference type="EMBL" id="JAGQKX010000003">
    <property type="protein sequence ID" value="MCA9389812.1"/>
    <property type="molecule type" value="Genomic_DNA"/>
</dbReference>
<organism evidence="1 2">
    <name type="scientific">candidate division WWE3 bacterium</name>
    <dbReference type="NCBI Taxonomy" id="2053526"/>
    <lineage>
        <taxon>Bacteria</taxon>
        <taxon>Katanobacteria</taxon>
    </lineage>
</organism>
<comment type="caution">
    <text evidence="1">The sequence shown here is derived from an EMBL/GenBank/DDBJ whole genome shotgun (WGS) entry which is preliminary data.</text>
</comment>
<evidence type="ECO:0000313" key="1">
    <source>
        <dbReference type="EMBL" id="MCA9389812.1"/>
    </source>
</evidence>
<accession>A0A955LGE9</accession>